<comment type="caution">
    <text evidence="1">The sequence shown here is derived from an EMBL/GenBank/DDBJ whole genome shotgun (WGS) entry which is preliminary data.</text>
</comment>
<evidence type="ECO:0000313" key="2">
    <source>
        <dbReference type="Proteomes" id="UP000299102"/>
    </source>
</evidence>
<dbReference type="AlphaFoldDB" id="A0A4C1V1L7"/>
<proteinExistence type="predicted"/>
<dbReference type="Proteomes" id="UP000299102">
    <property type="component" value="Unassembled WGS sequence"/>
</dbReference>
<accession>A0A4C1V1L7</accession>
<reference evidence="1 2" key="1">
    <citation type="journal article" date="2019" name="Commun. Biol.">
        <title>The bagworm genome reveals a unique fibroin gene that provides high tensile strength.</title>
        <authorList>
            <person name="Kono N."/>
            <person name="Nakamura H."/>
            <person name="Ohtoshi R."/>
            <person name="Tomita M."/>
            <person name="Numata K."/>
            <person name="Arakawa K."/>
        </authorList>
    </citation>
    <scope>NUCLEOTIDE SEQUENCE [LARGE SCALE GENOMIC DNA]</scope>
</reference>
<gene>
    <name evidence="1" type="ORF">EVAR_27600_1</name>
</gene>
<sequence>MAIRLPLHCRVCSVGARRHLHIRTANAPNGPVIRRVLKHSELALKGPGVRDNGRGPFGLNIDRGAFLSAAEGLNG</sequence>
<name>A0A4C1V1L7_EUMVA</name>
<dbReference type="EMBL" id="BGZK01000256">
    <property type="protein sequence ID" value="GBP32177.1"/>
    <property type="molecule type" value="Genomic_DNA"/>
</dbReference>
<organism evidence="1 2">
    <name type="scientific">Eumeta variegata</name>
    <name type="common">Bagworm moth</name>
    <name type="synonym">Eumeta japonica</name>
    <dbReference type="NCBI Taxonomy" id="151549"/>
    <lineage>
        <taxon>Eukaryota</taxon>
        <taxon>Metazoa</taxon>
        <taxon>Ecdysozoa</taxon>
        <taxon>Arthropoda</taxon>
        <taxon>Hexapoda</taxon>
        <taxon>Insecta</taxon>
        <taxon>Pterygota</taxon>
        <taxon>Neoptera</taxon>
        <taxon>Endopterygota</taxon>
        <taxon>Lepidoptera</taxon>
        <taxon>Glossata</taxon>
        <taxon>Ditrysia</taxon>
        <taxon>Tineoidea</taxon>
        <taxon>Psychidae</taxon>
        <taxon>Oiketicinae</taxon>
        <taxon>Eumeta</taxon>
    </lineage>
</organism>
<keyword evidence="2" id="KW-1185">Reference proteome</keyword>
<protein>
    <submittedName>
        <fullName evidence="1">Uncharacterized protein</fullName>
    </submittedName>
</protein>
<evidence type="ECO:0000313" key="1">
    <source>
        <dbReference type="EMBL" id="GBP32177.1"/>
    </source>
</evidence>